<evidence type="ECO:0000313" key="2">
    <source>
        <dbReference type="Proteomes" id="UP001469365"/>
    </source>
</evidence>
<sequence length="449" mass="51803">MSIANAENVEIDLNESVALVFNEINKDKEQQREIEDRLVEKNIPRGTFAELLVNPDKINTLEKDELVFLLVTVYQVTNDERIRPTHFFSEKDINKTKKYKRAAESTFSYPYTFENTVLGTPDGKEFVTIMTYKEVADIWNNKLLTYNYQTQRLSKKKVTAKGKLTEKADVNIKSVKNITRLMLERKYKADTLLFNILVNGNDNIDYDNGELTIHEGTSVNLIDGMHRVQAILSVLEEEPDYVGFINVAIKHYPLQEAQFMLGQVNTVNRFDKTLIKNYMAESHGAQIAKDLMNIPELRSRISIKTTLDKKLSYLTNFAILSEAIDSIFDPQNTKERYDATEVLKKFFGYLIPAYDQAFNSKTQKEFSKDSWLNHHNTFVGFVVIAKALYDKFGFDYPTNEIVRIIDNINLSKEGSEFNELMTTQGKVNSNQVKKSIRKFFEDKTSEILS</sequence>
<dbReference type="EMBL" id="JBBPCC010000039">
    <property type="protein sequence ID" value="MEK8132966.1"/>
    <property type="molecule type" value="Genomic_DNA"/>
</dbReference>
<proteinExistence type="predicted"/>
<comment type="caution">
    <text evidence="1">The sequence shown here is derived from an EMBL/GenBank/DDBJ whole genome shotgun (WGS) entry which is preliminary data.</text>
</comment>
<accession>A0ABU9DVQ4</accession>
<dbReference type="InterPro" id="IPR017642">
    <property type="entry name" value="DNA_S_mod_DndB"/>
</dbReference>
<dbReference type="Proteomes" id="UP001469365">
    <property type="component" value="Unassembled WGS sequence"/>
</dbReference>
<reference evidence="1 2" key="1">
    <citation type="submission" date="2024-04" db="EMBL/GenBank/DDBJ databases">
        <title>draft genome sequnece of Paenibacillus filicis.</title>
        <authorList>
            <person name="Kim D.-U."/>
        </authorList>
    </citation>
    <scope>NUCLEOTIDE SEQUENCE [LARGE SCALE GENOMIC DNA]</scope>
    <source>
        <strain evidence="1 2">KACC14197</strain>
    </source>
</reference>
<dbReference type="Pfam" id="PF14072">
    <property type="entry name" value="DndB"/>
    <property type="match status" value="1"/>
</dbReference>
<evidence type="ECO:0000313" key="1">
    <source>
        <dbReference type="EMBL" id="MEK8132966.1"/>
    </source>
</evidence>
<dbReference type="RefSeq" id="WP_341420096.1">
    <property type="nucleotide sequence ID" value="NZ_JBBPCC010000039.1"/>
</dbReference>
<name>A0ABU9DVQ4_9BACL</name>
<protein>
    <submittedName>
        <fullName evidence="1">DNA sulfur modification protein DndB</fullName>
    </submittedName>
</protein>
<gene>
    <name evidence="1" type="ORF">WMW72_34315</name>
</gene>
<keyword evidence="2" id="KW-1185">Reference proteome</keyword>
<organism evidence="1 2">
    <name type="scientific">Paenibacillus filicis</name>
    <dbReference type="NCBI Taxonomy" id="669464"/>
    <lineage>
        <taxon>Bacteria</taxon>
        <taxon>Bacillati</taxon>
        <taxon>Bacillota</taxon>
        <taxon>Bacilli</taxon>
        <taxon>Bacillales</taxon>
        <taxon>Paenibacillaceae</taxon>
        <taxon>Paenibacillus</taxon>
    </lineage>
</organism>